<dbReference type="EMBL" id="CCEH01000001">
    <property type="protein sequence ID" value="CDR26525.1"/>
    <property type="molecule type" value="Genomic_DNA"/>
</dbReference>
<name>A0A2K4ADZ7_9STAP</name>
<protein>
    <submittedName>
        <fullName evidence="1">Phage-like protein</fullName>
    </submittedName>
</protein>
<proteinExistence type="predicted"/>
<organism evidence="3 5">
    <name type="scientific">Staphylococcus schweitzeri</name>
    <dbReference type="NCBI Taxonomy" id="1654388"/>
    <lineage>
        <taxon>Bacteria</taxon>
        <taxon>Bacillati</taxon>
        <taxon>Bacillota</taxon>
        <taxon>Bacilli</taxon>
        <taxon>Bacillales</taxon>
        <taxon>Staphylococcaceae</taxon>
        <taxon>Staphylococcus</taxon>
    </lineage>
</organism>
<evidence type="ECO:0000313" key="2">
    <source>
        <dbReference type="EMBL" id="MBE2128548.1"/>
    </source>
</evidence>
<reference evidence="2 6" key="3">
    <citation type="submission" date="2020-10" db="EMBL/GenBank/DDBJ databases">
        <title>Phenotypic and genomic profiling of Staphylococcus argenteus in Canada and the United States and recommendations for clinical result reporting.</title>
        <authorList>
            <person name="Eshaghi A."/>
            <person name="Bommersbach C."/>
            <person name="Zitterman S."/>
            <person name="Burnham C.-A.D."/>
            <person name="Patel R."/>
            <person name="Schuetz A.N."/>
            <person name="Patel S.N."/>
            <person name="Kus J.V."/>
        </authorList>
    </citation>
    <scope>NUCLEOTIDE SEQUENCE [LARGE SCALE GENOMIC DNA]</scope>
    <source>
        <strain evidence="2 6">DSM 28300</strain>
    </source>
</reference>
<sequence>MNYKDRITLYYYSESRYNPETKRKEINKDNLGTFACNINSLTAENVRLEFGEITKDINVVRIPKVIGVNPTHALINSKQYKIVKVKHYQRTTSLFIKEVT</sequence>
<dbReference type="Proteomes" id="UP000044616">
    <property type="component" value="Unassembled WGS sequence"/>
</dbReference>
<evidence type="ECO:0000313" key="5">
    <source>
        <dbReference type="Proteomes" id="UP000236395"/>
    </source>
</evidence>
<accession>A0A2K4ADZ7</accession>
<accession>A0A077V0P1</accession>
<evidence type="ECO:0000313" key="3">
    <source>
        <dbReference type="EMBL" id="PNZ48310.1"/>
    </source>
</evidence>
<dbReference type="Proteomes" id="UP000236395">
    <property type="component" value="Unassembled WGS sequence"/>
</dbReference>
<dbReference type="EMBL" id="JADAMT010000006">
    <property type="protein sequence ID" value="MBE2128548.1"/>
    <property type="molecule type" value="Genomic_DNA"/>
</dbReference>
<dbReference type="Proteomes" id="UP000596960">
    <property type="component" value="Unassembled WGS sequence"/>
</dbReference>
<reference evidence="3 5" key="2">
    <citation type="submission" date="2017-08" db="EMBL/GenBank/DDBJ databases">
        <title>Draft genome sequences of 64 type strains of genus Staph aureus.</title>
        <authorList>
            <person name="Cole K."/>
            <person name="Golubchik T."/>
            <person name="Russell J."/>
            <person name="Foster D."/>
            <person name="Llewelyn M."/>
            <person name="Wilson D."/>
            <person name="Crook D."/>
            <person name="Paul J."/>
        </authorList>
    </citation>
    <scope>NUCLEOTIDE SEQUENCE [LARGE SCALE GENOMIC DNA]</scope>
    <source>
        <strain evidence="3 5">DSM 28300</strain>
    </source>
</reference>
<dbReference type="RefSeq" id="WP_047447293.1">
    <property type="nucleotide sequence ID" value="NZ_CBCSFW010000003.1"/>
</dbReference>
<dbReference type="EMBL" id="PPQS01000051">
    <property type="protein sequence ID" value="PNZ48310.1"/>
    <property type="molecule type" value="Genomic_DNA"/>
</dbReference>
<keyword evidence="6" id="KW-1185">Reference proteome</keyword>
<dbReference type="AlphaFoldDB" id="A0A2K4ADZ7"/>
<gene>
    <name evidence="3" type="ORF">CD116_13520</name>
    <name evidence="1" type="ORF">ERS140147_00044</name>
    <name evidence="2" type="ORF">ILQ21_05780</name>
</gene>
<evidence type="ECO:0000313" key="6">
    <source>
        <dbReference type="Proteomes" id="UP000596960"/>
    </source>
</evidence>
<evidence type="ECO:0000313" key="1">
    <source>
        <dbReference type="EMBL" id="CDR26525.1"/>
    </source>
</evidence>
<reference evidence="1 4" key="1">
    <citation type="submission" date="2014-05" db="EMBL/GenBank/DDBJ databases">
        <authorList>
            <person name="Aslett A.Martin."/>
            <person name="De Silva Nishadi"/>
        </authorList>
    </citation>
    <scope>NUCLEOTIDE SEQUENCE [LARGE SCALE GENOMIC DNA]</scope>
</reference>
<dbReference type="GeneID" id="98345658"/>
<evidence type="ECO:0000313" key="4">
    <source>
        <dbReference type="Proteomes" id="UP000044616"/>
    </source>
</evidence>